<dbReference type="InterPro" id="IPR007219">
    <property type="entry name" value="XnlR_reg_dom"/>
</dbReference>
<dbReference type="InterPro" id="IPR053187">
    <property type="entry name" value="Notoamide_regulator"/>
</dbReference>
<keyword evidence="5" id="KW-0539">Nucleus</keyword>
<keyword evidence="2" id="KW-0805">Transcription regulation</keyword>
<dbReference type="EMBL" id="CDHK01000007">
    <property type="protein sequence ID" value="CEJ59229.1"/>
    <property type="molecule type" value="Genomic_DNA"/>
</dbReference>
<dbReference type="PROSITE" id="PS00463">
    <property type="entry name" value="ZN2_CY6_FUNGAL_1"/>
    <property type="match status" value="1"/>
</dbReference>
<evidence type="ECO:0000256" key="5">
    <source>
        <dbReference type="ARBA" id="ARBA00023242"/>
    </source>
</evidence>
<dbReference type="GO" id="GO:0000981">
    <property type="term" value="F:DNA-binding transcription factor activity, RNA polymerase II-specific"/>
    <property type="evidence" value="ECO:0007669"/>
    <property type="project" value="InterPro"/>
</dbReference>
<protein>
    <recommendedName>
        <fullName evidence="7">Zn(2)-C6 fungal-type domain-containing protein</fullName>
    </recommendedName>
</protein>
<dbReference type="CDD" id="cd00067">
    <property type="entry name" value="GAL4"/>
    <property type="match status" value="1"/>
</dbReference>
<feature type="compositionally biased region" description="Polar residues" evidence="6">
    <location>
        <begin position="160"/>
        <end position="184"/>
    </location>
</feature>
<evidence type="ECO:0000256" key="4">
    <source>
        <dbReference type="ARBA" id="ARBA00023163"/>
    </source>
</evidence>
<keyword evidence="4" id="KW-0804">Transcription</keyword>
<dbReference type="GO" id="GO:0008270">
    <property type="term" value="F:zinc ion binding"/>
    <property type="evidence" value="ECO:0007669"/>
    <property type="project" value="InterPro"/>
</dbReference>
<name>A0A0F7TR99_PENBI</name>
<evidence type="ECO:0000256" key="3">
    <source>
        <dbReference type="ARBA" id="ARBA00023125"/>
    </source>
</evidence>
<evidence type="ECO:0000256" key="1">
    <source>
        <dbReference type="ARBA" id="ARBA00022723"/>
    </source>
</evidence>
<dbReference type="Gene3D" id="4.10.240.10">
    <property type="entry name" value="Zn(2)-C6 fungal-type DNA-binding domain"/>
    <property type="match status" value="1"/>
</dbReference>
<feature type="region of interest" description="Disordered" evidence="6">
    <location>
        <begin position="134"/>
        <end position="190"/>
    </location>
</feature>
<evidence type="ECO:0000256" key="2">
    <source>
        <dbReference type="ARBA" id="ARBA00023015"/>
    </source>
</evidence>
<organism evidence="8 9">
    <name type="scientific">Penicillium brasilianum</name>
    <dbReference type="NCBI Taxonomy" id="104259"/>
    <lineage>
        <taxon>Eukaryota</taxon>
        <taxon>Fungi</taxon>
        <taxon>Dikarya</taxon>
        <taxon>Ascomycota</taxon>
        <taxon>Pezizomycotina</taxon>
        <taxon>Eurotiomycetes</taxon>
        <taxon>Eurotiomycetidae</taxon>
        <taxon>Eurotiales</taxon>
        <taxon>Aspergillaceae</taxon>
        <taxon>Penicillium</taxon>
    </lineage>
</organism>
<dbReference type="PANTHER" id="PTHR47256">
    <property type="entry name" value="ZN(II)2CYS6 TRANSCRIPTION FACTOR (EUROFUNG)-RELATED"/>
    <property type="match status" value="1"/>
</dbReference>
<proteinExistence type="predicted"/>
<dbReference type="STRING" id="104259.A0A0F7TR99"/>
<dbReference type="PANTHER" id="PTHR47256:SF10">
    <property type="entry name" value="ZN(II)2CYS6 TRANSCRIPTION FACTOR (EUROFUNG)"/>
    <property type="match status" value="1"/>
</dbReference>
<dbReference type="GO" id="GO:0006351">
    <property type="term" value="P:DNA-templated transcription"/>
    <property type="evidence" value="ECO:0007669"/>
    <property type="project" value="InterPro"/>
</dbReference>
<reference evidence="9" key="1">
    <citation type="journal article" date="2015" name="Genome Announc.">
        <title>Draft genome sequence of the fungus Penicillium brasilianum MG11.</title>
        <authorList>
            <person name="Horn F."/>
            <person name="Linde J."/>
            <person name="Mattern D.J."/>
            <person name="Walther G."/>
            <person name="Guthke R."/>
            <person name="Brakhage A.A."/>
            <person name="Valiante V."/>
        </authorList>
    </citation>
    <scope>NUCLEOTIDE SEQUENCE [LARGE SCALE GENOMIC DNA]</scope>
    <source>
        <strain evidence="9">MG11</strain>
    </source>
</reference>
<dbReference type="AlphaFoldDB" id="A0A0F7TR99"/>
<dbReference type="InterPro" id="IPR036864">
    <property type="entry name" value="Zn2-C6_fun-type_DNA-bd_sf"/>
</dbReference>
<dbReference type="InterPro" id="IPR001138">
    <property type="entry name" value="Zn2Cys6_DnaBD"/>
</dbReference>
<keyword evidence="9" id="KW-1185">Reference proteome</keyword>
<dbReference type="OrthoDB" id="2593732at2759"/>
<evidence type="ECO:0000259" key="7">
    <source>
        <dbReference type="PROSITE" id="PS00463"/>
    </source>
</evidence>
<dbReference type="GO" id="GO:0003677">
    <property type="term" value="F:DNA binding"/>
    <property type="evidence" value="ECO:0007669"/>
    <property type="project" value="UniProtKB-KW"/>
</dbReference>
<dbReference type="Pfam" id="PF04082">
    <property type="entry name" value="Fungal_trans"/>
    <property type="match status" value="1"/>
</dbReference>
<evidence type="ECO:0000256" key="6">
    <source>
        <dbReference type="SAM" id="MobiDB-lite"/>
    </source>
</evidence>
<accession>A0A0F7TR99</accession>
<dbReference type="CDD" id="cd12148">
    <property type="entry name" value="fungal_TF_MHR"/>
    <property type="match status" value="1"/>
</dbReference>
<dbReference type="SUPFAM" id="SSF57701">
    <property type="entry name" value="Zn2/Cys6 DNA-binding domain"/>
    <property type="match status" value="1"/>
</dbReference>
<dbReference type="Proteomes" id="UP000042958">
    <property type="component" value="Unassembled WGS sequence"/>
</dbReference>
<keyword evidence="1" id="KW-0479">Metal-binding</keyword>
<feature type="domain" description="Zn(2)-C6 fungal-type" evidence="7">
    <location>
        <begin position="39"/>
        <end position="70"/>
    </location>
</feature>
<keyword evidence="3" id="KW-0238">DNA-binding</keyword>
<gene>
    <name evidence="8" type="ORF">PMG11_07860</name>
</gene>
<evidence type="ECO:0000313" key="9">
    <source>
        <dbReference type="Proteomes" id="UP000042958"/>
    </source>
</evidence>
<sequence length="636" mass="70680">MSVPDPSKHFPPLAPGPTPRIYAGQSSVVASRSKKNSTACLPCKAAKRKCSGDGTSPCNPCRTAGTACECRFDPTRDLRRKIAVKKTIQELTGYKSLLNTLLTTIRLSPQEEVSRIVELVKNNGSMQEIAQAVGSHATFPDSSQTARLHQAHGEDLNHADSLSNERSASISHSTTEPIGSSTSPEAEPNIESPRAALHPYARVTLESLCDIPLFRVPARPWTGVTDDSDLVSHLVSLYFTWDHPCAQFVDQGIFLDHMRRGDLSSEYCSPLLVNTLLSIASVYSDSPDVFSNPENEFSRGQSFFEEAERLLKPQEGLATLTNIQALLMMLSQQGKSSRAWWILRGAVQMAQDMGLFTFPEVAHSSTEAMSPEMERVRAITAWGVFSLNLQLSMKLHKVANLARPVSRLNMGGDDDFDWTPYPRSNQINYTTKSALLPQIRQGLGELTDILVDIQEILHDKALRGSFHKSMTKAKVPYERLQQWLSRWPSPSQIGPEPIPQLLILRIKCLQAVMDLLETLISRDQECTMTPQLRRTWREQAEKMAQCLLLYRQSYGLKQVPSQVVDAVQSVLPVLVHQLDDSDDVRNAFTELCRFGIALSQKFQPTADTIHAIQLLAQRGVVKLPTEAIAILDGSEL</sequence>
<evidence type="ECO:0000313" key="8">
    <source>
        <dbReference type="EMBL" id="CEJ59229.1"/>
    </source>
</evidence>